<reference evidence="2" key="1">
    <citation type="submission" date="2022-11" db="UniProtKB">
        <authorList>
            <consortium name="WormBaseParasite"/>
        </authorList>
    </citation>
    <scope>IDENTIFICATION</scope>
</reference>
<dbReference type="Proteomes" id="UP000887566">
    <property type="component" value="Unplaced"/>
</dbReference>
<protein>
    <submittedName>
        <fullName evidence="2">Uncharacterized protein</fullName>
    </submittedName>
</protein>
<dbReference type="WBParaSite" id="PSAMB.scaffold17454size1123.g37292.t1">
    <property type="protein sequence ID" value="PSAMB.scaffold17454size1123.g37292.t1"/>
    <property type="gene ID" value="PSAMB.scaffold17454size1123.g37292"/>
</dbReference>
<keyword evidence="1" id="KW-1185">Reference proteome</keyword>
<evidence type="ECO:0000313" key="1">
    <source>
        <dbReference type="Proteomes" id="UP000887566"/>
    </source>
</evidence>
<proteinExistence type="predicted"/>
<organism evidence="1 2">
    <name type="scientific">Plectus sambesii</name>
    <dbReference type="NCBI Taxonomy" id="2011161"/>
    <lineage>
        <taxon>Eukaryota</taxon>
        <taxon>Metazoa</taxon>
        <taxon>Ecdysozoa</taxon>
        <taxon>Nematoda</taxon>
        <taxon>Chromadorea</taxon>
        <taxon>Plectida</taxon>
        <taxon>Plectina</taxon>
        <taxon>Plectoidea</taxon>
        <taxon>Plectidae</taxon>
        <taxon>Plectus</taxon>
    </lineage>
</organism>
<dbReference type="AlphaFoldDB" id="A0A914VBL6"/>
<name>A0A914VBL6_9BILA</name>
<accession>A0A914VBL6</accession>
<evidence type="ECO:0000313" key="2">
    <source>
        <dbReference type="WBParaSite" id="PSAMB.scaffold17454size1123.g37292.t1"/>
    </source>
</evidence>
<sequence>MKKDKDIYIHAKIISATDFKVYLLYTPNDIIKHPTEFELMYQILPSDDSHIRETTKFEMSNVEEPFTMDYNKSITIGIRRRAVTLEFHDIKVTCDSFGVYYLIAKNAHGFNYRRFAITDIPFGLGCKAPEEKFHVIKEHNITLADFGYNDAVNQTKIPTMFANMVDDGTVSGLGGSPVPPPEE</sequence>